<evidence type="ECO:0000313" key="3">
    <source>
        <dbReference type="Proteomes" id="UP000242287"/>
    </source>
</evidence>
<feature type="compositionally biased region" description="Polar residues" evidence="1">
    <location>
        <begin position="278"/>
        <end position="291"/>
    </location>
</feature>
<evidence type="ECO:0000256" key="1">
    <source>
        <dbReference type="SAM" id="MobiDB-lite"/>
    </source>
</evidence>
<dbReference type="Proteomes" id="UP000242287">
    <property type="component" value="Unassembled WGS sequence"/>
</dbReference>
<feature type="region of interest" description="Disordered" evidence="1">
    <location>
        <begin position="76"/>
        <end position="102"/>
    </location>
</feature>
<feature type="region of interest" description="Disordered" evidence="1">
    <location>
        <begin position="143"/>
        <end position="224"/>
    </location>
</feature>
<dbReference type="EMBL" id="KZ301970">
    <property type="protein sequence ID" value="PFH54157.1"/>
    <property type="molecule type" value="Genomic_DNA"/>
</dbReference>
<feature type="compositionally biased region" description="Polar residues" evidence="1">
    <location>
        <begin position="143"/>
        <end position="152"/>
    </location>
</feature>
<proteinExistence type="predicted"/>
<protein>
    <submittedName>
        <fullName evidence="2">Uncharacterized protein</fullName>
    </submittedName>
</protein>
<gene>
    <name evidence="2" type="ORF">AMATHDRAFT_52969</name>
</gene>
<organism evidence="2 3">
    <name type="scientific">Amanita thiersii Skay4041</name>
    <dbReference type="NCBI Taxonomy" id="703135"/>
    <lineage>
        <taxon>Eukaryota</taxon>
        <taxon>Fungi</taxon>
        <taxon>Dikarya</taxon>
        <taxon>Basidiomycota</taxon>
        <taxon>Agaricomycotina</taxon>
        <taxon>Agaricomycetes</taxon>
        <taxon>Agaricomycetidae</taxon>
        <taxon>Agaricales</taxon>
        <taxon>Pluteineae</taxon>
        <taxon>Amanitaceae</taxon>
        <taxon>Amanita</taxon>
    </lineage>
</organism>
<dbReference type="AlphaFoldDB" id="A0A2A9NZU4"/>
<keyword evidence="3" id="KW-1185">Reference proteome</keyword>
<feature type="compositionally biased region" description="Low complexity" evidence="1">
    <location>
        <begin position="77"/>
        <end position="89"/>
    </location>
</feature>
<feature type="non-terminal residue" evidence="2">
    <location>
        <position position="300"/>
    </location>
</feature>
<evidence type="ECO:0000313" key="2">
    <source>
        <dbReference type="EMBL" id="PFH54157.1"/>
    </source>
</evidence>
<accession>A0A2A9NZU4</accession>
<name>A0A2A9NZU4_9AGAR</name>
<feature type="region of interest" description="Disordered" evidence="1">
    <location>
        <begin position="247"/>
        <end position="300"/>
    </location>
</feature>
<dbReference type="OrthoDB" id="2984747at2759"/>
<reference evidence="2 3" key="1">
    <citation type="submission" date="2014-02" db="EMBL/GenBank/DDBJ databases">
        <title>Transposable element dynamics among asymbiotic and ectomycorrhizal Amanita fungi.</title>
        <authorList>
            <consortium name="DOE Joint Genome Institute"/>
            <person name="Hess J."/>
            <person name="Skrede I."/>
            <person name="Wolfe B."/>
            <person name="LaButti K."/>
            <person name="Ohm R.A."/>
            <person name="Grigoriev I.V."/>
            <person name="Pringle A."/>
        </authorList>
    </citation>
    <scope>NUCLEOTIDE SEQUENCE [LARGE SCALE GENOMIC DNA]</scope>
    <source>
        <strain evidence="2 3">SKay4041</strain>
    </source>
</reference>
<sequence length="300" mass="32067">MFEEVCLVCGKYLQDDGRAYCSDDCQSNDISSPSISSASSVLSSPHLGYAAGSEVPALLPSALGFALTKHRGRDRYSISSSSASSTSWSVPTDDEEDEPALGINTEYNYQFDGAEQIYDSYSKPNSKGPSIWSAALSYARLPSGTNNRSTVPQLHKRTSSVSPGHVHVMPRSAPISSHSSAEEEDGYSDFGLPSRDTLEVNENTLQPYLDNDRTSAAAKSKRNRNRASLPACFSLLQLSGPAHEARSSIISSSSGNTIPRPSPPTPKLVLSTALPHLSTINSSTGLSSQVTPRGRRRVPG</sequence>